<dbReference type="Pfam" id="PF01344">
    <property type="entry name" value="Kelch_1"/>
    <property type="match status" value="1"/>
</dbReference>
<dbReference type="Proteomes" id="UP000076078">
    <property type="component" value="Unassembled WGS sequence"/>
</dbReference>
<keyword evidence="3" id="KW-0863">Zinc-finger</keyword>
<organism evidence="6 7">
    <name type="scientific">Tieghemostelium lacteum</name>
    <name type="common">Slime mold</name>
    <name type="synonym">Dictyostelium lacteum</name>
    <dbReference type="NCBI Taxonomy" id="361077"/>
    <lineage>
        <taxon>Eukaryota</taxon>
        <taxon>Amoebozoa</taxon>
        <taxon>Evosea</taxon>
        <taxon>Eumycetozoa</taxon>
        <taxon>Dictyostelia</taxon>
        <taxon>Dictyosteliales</taxon>
        <taxon>Raperosteliaceae</taxon>
        <taxon>Tieghemostelium</taxon>
    </lineage>
</organism>
<feature type="domain" description="B box-type" evidence="5">
    <location>
        <begin position="102"/>
        <end position="146"/>
    </location>
</feature>
<keyword evidence="3" id="KW-0862">Zinc</keyword>
<keyword evidence="3" id="KW-0479">Metal-binding</keyword>
<dbReference type="PANTHER" id="PTHR24412">
    <property type="entry name" value="KELCH PROTEIN"/>
    <property type="match status" value="1"/>
</dbReference>
<dbReference type="SUPFAM" id="SSF117281">
    <property type="entry name" value="Kelch motif"/>
    <property type="match status" value="1"/>
</dbReference>
<feature type="region of interest" description="Disordered" evidence="4">
    <location>
        <begin position="48"/>
        <end position="74"/>
    </location>
</feature>
<feature type="compositionally biased region" description="Low complexity" evidence="4">
    <location>
        <begin position="50"/>
        <end position="74"/>
    </location>
</feature>
<evidence type="ECO:0000256" key="1">
    <source>
        <dbReference type="ARBA" id="ARBA00022441"/>
    </source>
</evidence>
<evidence type="ECO:0000313" key="6">
    <source>
        <dbReference type="EMBL" id="KYR01351.1"/>
    </source>
</evidence>
<dbReference type="InterPro" id="IPR000315">
    <property type="entry name" value="Znf_B-box"/>
</dbReference>
<dbReference type="FunCoup" id="A0A152A5H6">
    <property type="interactions" value="27"/>
</dbReference>
<name>A0A152A5H6_TIELA</name>
<reference evidence="6 7" key="1">
    <citation type="submission" date="2015-12" db="EMBL/GenBank/DDBJ databases">
        <title>Dictyostelia acquired genes for synthesis and detection of signals that induce cell-type specialization by lateral gene transfer from prokaryotes.</title>
        <authorList>
            <person name="Gloeckner G."/>
            <person name="Schaap P."/>
        </authorList>
    </citation>
    <scope>NUCLEOTIDE SEQUENCE [LARGE SCALE GENOMIC DNA]</scope>
    <source>
        <strain evidence="6 7">TK</strain>
    </source>
</reference>
<feature type="non-terminal residue" evidence="6">
    <location>
        <position position="1"/>
    </location>
</feature>
<dbReference type="Gene3D" id="2.120.10.80">
    <property type="entry name" value="Kelch-type beta propeller"/>
    <property type="match status" value="1"/>
</dbReference>
<dbReference type="OrthoDB" id="21903at2759"/>
<dbReference type="InParanoid" id="A0A152A5H6"/>
<dbReference type="AlphaFoldDB" id="A0A152A5H6"/>
<keyword evidence="2" id="KW-0677">Repeat</keyword>
<gene>
    <name evidence="6" type="ORF">DLAC_01939</name>
</gene>
<accession>A0A152A5H6</accession>
<dbReference type="PROSITE" id="PS50119">
    <property type="entry name" value="ZF_BBOX"/>
    <property type="match status" value="1"/>
</dbReference>
<proteinExistence type="predicted"/>
<dbReference type="SUPFAM" id="SSF57845">
    <property type="entry name" value="B-box zinc-binding domain"/>
    <property type="match status" value="1"/>
</dbReference>
<protein>
    <recommendedName>
        <fullName evidence="5">B box-type domain-containing protein</fullName>
    </recommendedName>
</protein>
<dbReference type="GO" id="GO:0008270">
    <property type="term" value="F:zinc ion binding"/>
    <property type="evidence" value="ECO:0007669"/>
    <property type="project" value="UniProtKB-KW"/>
</dbReference>
<dbReference type="PANTHER" id="PTHR24412:SF489">
    <property type="entry name" value="RING FINGER DOMAIN AND KELCH REPEAT-CONTAINING PROTEIN DDB_G0271372"/>
    <property type="match status" value="1"/>
</dbReference>
<dbReference type="InterPro" id="IPR006652">
    <property type="entry name" value="Kelch_1"/>
</dbReference>
<evidence type="ECO:0000256" key="2">
    <source>
        <dbReference type="ARBA" id="ARBA00022737"/>
    </source>
</evidence>
<comment type="caution">
    <text evidence="6">The sequence shown here is derived from an EMBL/GenBank/DDBJ whole genome shotgun (WGS) entry which is preliminary data.</text>
</comment>
<evidence type="ECO:0000259" key="5">
    <source>
        <dbReference type="PROSITE" id="PS50119"/>
    </source>
</evidence>
<dbReference type="InterPro" id="IPR015915">
    <property type="entry name" value="Kelch-typ_b-propeller"/>
</dbReference>
<dbReference type="EMBL" id="LODT01000009">
    <property type="protein sequence ID" value="KYR01351.1"/>
    <property type="molecule type" value="Genomic_DNA"/>
</dbReference>
<evidence type="ECO:0000313" key="7">
    <source>
        <dbReference type="Proteomes" id="UP000076078"/>
    </source>
</evidence>
<evidence type="ECO:0000256" key="3">
    <source>
        <dbReference type="PROSITE-ProRule" id="PRU00024"/>
    </source>
</evidence>
<keyword evidence="7" id="KW-1185">Reference proteome</keyword>
<sequence>REEFIQYYQSVHIKQNNIVNTEDQNKQLNNIGNNNNNINNNKDIEVKVDNNNNNNNQTTNTTTTSNTTNNNNNNNISINNNISDSKLIEDSKALSTAIVTKKAIEKCQDPSHSKLANQYCTQCNLTICQHCQKKHSNDSEHQLVTYEESYDLVYQDSKDYINLLLEQLRDTLSQKTLREQVFKDTISDYYDSQLETITNHFREIHDLLHFREVELKRELKSYHDENVEIQTTILSKLDHDMEQTNHKIRDIQHIQSQQHDKPAFVKLFTDKYINSKELKRDFPVDTAAAATTTATANINNMITSGDIEFRKFSSMSELSTKNIHNNILALKLLKIKNKKVIDHLIRFNWNRGVERINFKTNESEILLDENAQGNPNKPNGGYIFQSDLNRGILFIFDENTYYRLDTRVKNPEWKIGDIPVNSMRCYCPSSVYDGKDYIYIVGGYVNGKDSAKNIFRFNVNTEETELIGDLSISSRWHGLTYHDEYIYVCGGYNATNQYLNRIDRFHVKTCRVENVVENLESFGVTQLKSGCYVAPTQSYYLFTRDSLFYRYDAIEKKCVKLVSPFTKAPVYDLKLCYNGQHNIYLIVTRGLSLYKYNTLKDKWTTYQDIFKYVPTSSDDYIQFQMIN</sequence>
<keyword evidence="1" id="KW-0880">Kelch repeat</keyword>
<evidence type="ECO:0000256" key="4">
    <source>
        <dbReference type="SAM" id="MobiDB-lite"/>
    </source>
</evidence>